<keyword evidence="3" id="KW-1185">Reference proteome</keyword>
<keyword evidence="1" id="KW-0472">Membrane</keyword>
<protein>
    <submittedName>
        <fullName evidence="2">Uncharacterized protein</fullName>
    </submittedName>
</protein>
<proteinExistence type="predicted"/>
<evidence type="ECO:0000313" key="2">
    <source>
        <dbReference type="EMBL" id="TXE10764.1"/>
    </source>
</evidence>
<gene>
    <name evidence="2" type="ORF">ES711_02330</name>
</gene>
<organism evidence="2 3">
    <name type="scientific">Gelidibacter salicanalis</name>
    <dbReference type="NCBI Taxonomy" id="291193"/>
    <lineage>
        <taxon>Bacteria</taxon>
        <taxon>Pseudomonadati</taxon>
        <taxon>Bacteroidota</taxon>
        <taxon>Flavobacteriia</taxon>
        <taxon>Flavobacteriales</taxon>
        <taxon>Flavobacteriaceae</taxon>
        <taxon>Gelidibacter</taxon>
    </lineage>
</organism>
<accession>A0A5C7ARV9</accession>
<dbReference type="AlphaFoldDB" id="A0A5C7ARV9"/>
<evidence type="ECO:0000313" key="3">
    <source>
        <dbReference type="Proteomes" id="UP000321734"/>
    </source>
</evidence>
<keyword evidence="1" id="KW-0812">Transmembrane</keyword>
<dbReference type="Proteomes" id="UP000321734">
    <property type="component" value="Unassembled WGS sequence"/>
</dbReference>
<evidence type="ECO:0000256" key="1">
    <source>
        <dbReference type="SAM" id="Phobius"/>
    </source>
</evidence>
<dbReference type="EMBL" id="VORX01000001">
    <property type="protein sequence ID" value="TXE10764.1"/>
    <property type="molecule type" value="Genomic_DNA"/>
</dbReference>
<feature type="transmembrane region" description="Helical" evidence="1">
    <location>
        <begin position="20"/>
        <end position="40"/>
    </location>
</feature>
<sequence>MNFYEGIHLKPNPRKSKRSFLIWSVLGVLLMFGIVATISINSQRWMVWKGDHYEEVEFDEEQLRIGALKVYKEERIERFKKLKNPDCTYDFFNEDGSVRVWYGKNNDGNLDCFTDIGLHPEIGKTLKPMTPYMIKKYMCR</sequence>
<comment type="caution">
    <text evidence="2">The sequence shown here is derived from an EMBL/GenBank/DDBJ whole genome shotgun (WGS) entry which is preliminary data.</text>
</comment>
<reference evidence="2 3" key="1">
    <citation type="submission" date="2019-08" db="EMBL/GenBank/DDBJ databases">
        <title>Genome sequence of Gelidibacter salicanalis IC162T.</title>
        <authorList>
            <person name="Bowman J.P."/>
        </authorList>
    </citation>
    <scope>NUCLEOTIDE SEQUENCE [LARGE SCALE GENOMIC DNA]</scope>
    <source>
        <strain evidence="2 3">IC162</strain>
    </source>
</reference>
<name>A0A5C7ARV9_9FLAO</name>
<keyword evidence="1" id="KW-1133">Transmembrane helix</keyword>